<comment type="caution">
    <text evidence="3">The sequence shown here is derived from an EMBL/GenBank/DDBJ whole genome shotgun (WGS) entry which is preliminary data.</text>
</comment>
<sequence length="304" mass="34577">MKKRIIYSLVLMLGLYAQEAMALRLRIRVPSGSSDGSTGGYTWIVYIIVGVLIVIGLYQYFLKAKATLRQFGSGLRTDSNSNLSQDQQRKMLLSAIYAENDKCYLNTIKTGLVKDDCAELLKRDWGIYDHSSAIDALDDLKLACTKDYMPNIAEAFKLKEQKAIEQYLNETFVNKNEAKACSKQIERAFKTIGNLVKEGIVRDEADFTRIGGIGFEATRLVFIARMCAEKKYISEEEMWQYVDFVDELVHKSLSSWEDYGKSYIIGYTLWGADSYSMGQTKKIFNKLISDPKSPWTTFSFAKKA</sequence>
<evidence type="ECO:0000259" key="2">
    <source>
        <dbReference type="Pfam" id="PF06889"/>
    </source>
</evidence>
<dbReference type="InterPro" id="IPR009677">
    <property type="entry name" value="DUF1266"/>
</dbReference>
<proteinExistence type="predicted"/>
<reference evidence="3" key="1">
    <citation type="submission" date="2021-07" db="EMBL/GenBank/DDBJ databases">
        <title>Genomic diversity and antimicrobial resistance of Prevotella spp. isolated from chronic lung disease airways.</title>
        <authorList>
            <person name="Webb K.A."/>
            <person name="Olagoke O.S."/>
            <person name="Baird T."/>
            <person name="Neill J."/>
            <person name="Pham A."/>
            <person name="Wells T.J."/>
            <person name="Ramsay K.A."/>
            <person name="Bell S.C."/>
            <person name="Sarovich D.S."/>
            <person name="Price E.P."/>
        </authorList>
    </citation>
    <scope>NUCLEOTIDE SEQUENCE</scope>
    <source>
        <strain evidence="3">SCHI0047.S.3</strain>
    </source>
</reference>
<dbReference type="AlphaFoldDB" id="A0AAW4NJ36"/>
<accession>A0AAW4NJ36</accession>
<name>A0AAW4NJ36_9BACT</name>
<dbReference type="EMBL" id="JAHXRF010000004">
    <property type="protein sequence ID" value="MBW4865058.1"/>
    <property type="molecule type" value="Genomic_DNA"/>
</dbReference>
<keyword evidence="1" id="KW-1133">Transmembrane helix</keyword>
<evidence type="ECO:0000313" key="4">
    <source>
        <dbReference type="Proteomes" id="UP001196873"/>
    </source>
</evidence>
<feature type="transmembrane region" description="Helical" evidence="1">
    <location>
        <begin position="41"/>
        <end position="61"/>
    </location>
</feature>
<evidence type="ECO:0000256" key="1">
    <source>
        <dbReference type="SAM" id="Phobius"/>
    </source>
</evidence>
<protein>
    <submittedName>
        <fullName evidence="3">DUF1266 domain-containing protein</fullName>
    </submittedName>
</protein>
<organism evidence="3 4">
    <name type="scientific">Segatella salivae</name>
    <dbReference type="NCBI Taxonomy" id="228604"/>
    <lineage>
        <taxon>Bacteria</taxon>
        <taxon>Pseudomonadati</taxon>
        <taxon>Bacteroidota</taxon>
        <taxon>Bacteroidia</taxon>
        <taxon>Bacteroidales</taxon>
        <taxon>Prevotellaceae</taxon>
        <taxon>Segatella</taxon>
    </lineage>
</organism>
<feature type="domain" description="DUF1266" evidence="2">
    <location>
        <begin position="121"/>
        <end position="299"/>
    </location>
</feature>
<evidence type="ECO:0000313" key="3">
    <source>
        <dbReference type="EMBL" id="MBW4865058.1"/>
    </source>
</evidence>
<dbReference type="Pfam" id="PF06889">
    <property type="entry name" value="DUF1266"/>
    <property type="match status" value="1"/>
</dbReference>
<keyword evidence="1" id="KW-0472">Membrane</keyword>
<dbReference type="Proteomes" id="UP001196873">
    <property type="component" value="Unassembled WGS sequence"/>
</dbReference>
<keyword evidence="1" id="KW-0812">Transmembrane</keyword>
<dbReference type="RefSeq" id="WP_219425620.1">
    <property type="nucleotide sequence ID" value="NZ_JABZVA010000028.1"/>
</dbReference>
<gene>
    <name evidence="3" type="ORF">KZY68_03275</name>
</gene>